<comment type="caution">
    <text evidence="1">The sequence shown here is derived from an EMBL/GenBank/DDBJ whole genome shotgun (WGS) entry which is preliminary data.</text>
</comment>
<sequence>MVDLVEFARIVSRRDPSRAKWEVLRPSSRLETGAAEYRLRVITAASGGGQRLNGGAPVRGRRIKKKKITTRTNRNVHIASSLLSISSLGSIPSGRRRIPVTEASLYGHLSVRPSEGGTSRYLTSTVMYKTKAKAPYIRETSPLARS</sequence>
<dbReference type="Proteomes" id="UP000299102">
    <property type="component" value="Unassembled WGS sequence"/>
</dbReference>
<accession>A0A4C1V1N6</accession>
<proteinExistence type="predicted"/>
<dbReference type="EMBL" id="BGZK01000254">
    <property type="protein sequence ID" value="GBP31994.1"/>
    <property type="molecule type" value="Genomic_DNA"/>
</dbReference>
<keyword evidence="2" id="KW-1185">Reference proteome</keyword>
<name>A0A4C1V1N6_EUMVA</name>
<protein>
    <submittedName>
        <fullName evidence="1">Uncharacterized protein</fullName>
    </submittedName>
</protein>
<gene>
    <name evidence="1" type="ORF">EVAR_21027_1</name>
</gene>
<organism evidence="1 2">
    <name type="scientific">Eumeta variegata</name>
    <name type="common">Bagworm moth</name>
    <name type="synonym">Eumeta japonica</name>
    <dbReference type="NCBI Taxonomy" id="151549"/>
    <lineage>
        <taxon>Eukaryota</taxon>
        <taxon>Metazoa</taxon>
        <taxon>Ecdysozoa</taxon>
        <taxon>Arthropoda</taxon>
        <taxon>Hexapoda</taxon>
        <taxon>Insecta</taxon>
        <taxon>Pterygota</taxon>
        <taxon>Neoptera</taxon>
        <taxon>Endopterygota</taxon>
        <taxon>Lepidoptera</taxon>
        <taxon>Glossata</taxon>
        <taxon>Ditrysia</taxon>
        <taxon>Tineoidea</taxon>
        <taxon>Psychidae</taxon>
        <taxon>Oiketicinae</taxon>
        <taxon>Eumeta</taxon>
    </lineage>
</organism>
<evidence type="ECO:0000313" key="1">
    <source>
        <dbReference type="EMBL" id="GBP31994.1"/>
    </source>
</evidence>
<evidence type="ECO:0000313" key="2">
    <source>
        <dbReference type="Proteomes" id="UP000299102"/>
    </source>
</evidence>
<dbReference type="AlphaFoldDB" id="A0A4C1V1N6"/>
<reference evidence="1 2" key="1">
    <citation type="journal article" date="2019" name="Commun. Biol.">
        <title>The bagworm genome reveals a unique fibroin gene that provides high tensile strength.</title>
        <authorList>
            <person name="Kono N."/>
            <person name="Nakamura H."/>
            <person name="Ohtoshi R."/>
            <person name="Tomita M."/>
            <person name="Numata K."/>
            <person name="Arakawa K."/>
        </authorList>
    </citation>
    <scope>NUCLEOTIDE SEQUENCE [LARGE SCALE GENOMIC DNA]</scope>
</reference>